<reference evidence="2" key="1">
    <citation type="journal article" date="2022" name="Mol. Ecol. Resour.">
        <title>The genomes of chicory, endive, great burdock and yacon provide insights into Asteraceae palaeo-polyploidization history and plant inulin production.</title>
        <authorList>
            <person name="Fan W."/>
            <person name="Wang S."/>
            <person name="Wang H."/>
            <person name="Wang A."/>
            <person name="Jiang F."/>
            <person name="Liu H."/>
            <person name="Zhao H."/>
            <person name="Xu D."/>
            <person name="Zhang Y."/>
        </authorList>
    </citation>
    <scope>NUCLEOTIDE SEQUENCE [LARGE SCALE GENOMIC DNA]</scope>
    <source>
        <strain evidence="2">cv. Punajuju</strain>
    </source>
</reference>
<keyword evidence="2" id="KW-1185">Reference proteome</keyword>
<evidence type="ECO:0000313" key="1">
    <source>
        <dbReference type="EMBL" id="KAI3778380.1"/>
    </source>
</evidence>
<organism evidence="1 2">
    <name type="scientific">Cichorium intybus</name>
    <name type="common">Chicory</name>
    <dbReference type="NCBI Taxonomy" id="13427"/>
    <lineage>
        <taxon>Eukaryota</taxon>
        <taxon>Viridiplantae</taxon>
        <taxon>Streptophyta</taxon>
        <taxon>Embryophyta</taxon>
        <taxon>Tracheophyta</taxon>
        <taxon>Spermatophyta</taxon>
        <taxon>Magnoliopsida</taxon>
        <taxon>eudicotyledons</taxon>
        <taxon>Gunneridae</taxon>
        <taxon>Pentapetalae</taxon>
        <taxon>asterids</taxon>
        <taxon>campanulids</taxon>
        <taxon>Asterales</taxon>
        <taxon>Asteraceae</taxon>
        <taxon>Cichorioideae</taxon>
        <taxon>Cichorieae</taxon>
        <taxon>Cichoriinae</taxon>
        <taxon>Cichorium</taxon>
    </lineage>
</organism>
<protein>
    <submittedName>
        <fullName evidence="1">Uncharacterized protein</fullName>
    </submittedName>
</protein>
<sequence>MRRVVGVNEYLNNNSEHLTLSIIYLPNRNYLIKTGENSFANLKVTVTHLGDHDNFRVEANGISKNMNLTAYFKEDSEHIHIWHGLEHHQFKQKVGLDLLDNHETNHHRNHESAFHPP</sequence>
<dbReference type="EMBL" id="CM042010">
    <property type="protein sequence ID" value="KAI3778380.1"/>
    <property type="molecule type" value="Genomic_DNA"/>
</dbReference>
<dbReference type="Proteomes" id="UP001055811">
    <property type="component" value="Linkage Group LG02"/>
</dbReference>
<comment type="caution">
    <text evidence="1">The sequence shown here is derived from an EMBL/GenBank/DDBJ whole genome shotgun (WGS) entry which is preliminary data.</text>
</comment>
<gene>
    <name evidence="1" type="ORF">L2E82_07628</name>
</gene>
<proteinExistence type="predicted"/>
<reference evidence="1 2" key="2">
    <citation type="journal article" date="2022" name="Mol. Ecol. Resour.">
        <title>The genomes of chicory, endive, great burdock and yacon provide insights into Asteraceae paleo-polyploidization history and plant inulin production.</title>
        <authorList>
            <person name="Fan W."/>
            <person name="Wang S."/>
            <person name="Wang H."/>
            <person name="Wang A."/>
            <person name="Jiang F."/>
            <person name="Liu H."/>
            <person name="Zhao H."/>
            <person name="Xu D."/>
            <person name="Zhang Y."/>
        </authorList>
    </citation>
    <scope>NUCLEOTIDE SEQUENCE [LARGE SCALE GENOMIC DNA]</scope>
    <source>
        <strain evidence="2">cv. Punajuju</strain>
        <tissue evidence="1">Leaves</tissue>
    </source>
</reference>
<accession>A0ACB9G4Q3</accession>
<name>A0ACB9G4Q3_CICIN</name>
<evidence type="ECO:0000313" key="2">
    <source>
        <dbReference type="Proteomes" id="UP001055811"/>
    </source>
</evidence>